<keyword evidence="2" id="KW-0472">Membrane</keyword>
<sequence length="338" mass="37262">MACLNCRRRKVQRNSWPTKYRIPLPLLFTGLPNLAIISLPWDSLFQSSSVFPQGSATSDAYPPPRRAPNSSPLPRPLIAAPIQGDRRRDPPSVASIFDLFVLTPASLPQQPADPFIPWPVPHSQPCSLKTTITISTTVVGPVKERAKVRELRITIAPEIRKGILVTLSLRPDALYQWYRGTTLELPRSVLQALYDTDKEDDWWRIVFEAYVAAKCCGNCGGFLKIVGRSKKEEGKYRSQTHKAQTGPTSAGGDTCKEQRWEGAGVVDRACNLCTPKYRSGIKSRRSSATRNEGGGLEVPVRRSSGEIEIATVAYAMIQGLDAGVGRPDIEYLSQDSGN</sequence>
<feature type="transmembrane region" description="Helical" evidence="2">
    <location>
        <begin position="20"/>
        <end position="41"/>
    </location>
</feature>
<comment type="caution">
    <text evidence="3">The sequence shown here is derived from an EMBL/GenBank/DDBJ whole genome shotgun (WGS) entry which is preliminary data.</text>
</comment>
<organism evidence="3 4">
    <name type="scientific">Roridomyces roridus</name>
    <dbReference type="NCBI Taxonomy" id="1738132"/>
    <lineage>
        <taxon>Eukaryota</taxon>
        <taxon>Fungi</taxon>
        <taxon>Dikarya</taxon>
        <taxon>Basidiomycota</taxon>
        <taxon>Agaricomycotina</taxon>
        <taxon>Agaricomycetes</taxon>
        <taxon>Agaricomycetidae</taxon>
        <taxon>Agaricales</taxon>
        <taxon>Marasmiineae</taxon>
        <taxon>Mycenaceae</taxon>
        <taxon>Roridomyces</taxon>
    </lineage>
</organism>
<proteinExistence type="predicted"/>
<dbReference type="AlphaFoldDB" id="A0AAD7CE29"/>
<protein>
    <submittedName>
        <fullName evidence="3">Uncharacterized protein</fullName>
    </submittedName>
</protein>
<keyword evidence="2" id="KW-1133">Transmembrane helix</keyword>
<feature type="region of interest" description="Disordered" evidence="1">
    <location>
        <begin position="55"/>
        <end position="89"/>
    </location>
</feature>
<evidence type="ECO:0000256" key="2">
    <source>
        <dbReference type="SAM" id="Phobius"/>
    </source>
</evidence>
<evidence type="ECO:0000313" key="3">
    <source>
        <dbReference type="EMBL" id="KAJ7646507.1"/>
    </source>
</evidence>
<feature type="compositionally biased region" description="Pro residues" evidence="1">
    <location>
        <begin position="61"/>
        <end position="75"/>
    </location>
</feature>
<keyword evidence="4" id="KW-1185">Reference proteome</keyword>
<evidence type="ECO:0000313" key="4">
    <source>
        <dbReference type="Proteomes" id="UP001221142"/>
    </source>
</evidence>
<gene>
    <name evidence="3" type="ORF">FB45DRAFT_860014</name>
</gene>
<reference evidence="3" key="1">
    <citation type="submission" date="2023-03" db="EMBL/GenBank/DDBJ databases">
        <title>Massive genome expansion in bonnet fungi (Mycena s.s.) driven by repeated elements and novel gene families across ecological guilds.</title>
        <authorList>
            <consortium name="Lawrence Berkeley National Laboratory"/>
            <person name="Harder C.B."/>
            <person name="Miyauchi S."/>
            <person name="Viragh M."/>
            <person name="Kuo A."/>
            <person name="Thoen E."/>
            <person name="Andreopoulos B."/>
            <person name="Lu D."/>
            <person name="Skrede I."/>
            <person name="Drula E."/>
            <person name="Henrissat B."/>
            <person name="Morin E."/>
            <person name="Kohler A."/>
            <person name="Barry K."/>
            <person name="LaButti K."/>
            <person name="Morin E."/>
            <person name="Salamov A."/>
            <person name="Lipzen A."/>
            <person name="Mereny Z."/>
            <person name="Hegedus B."/>
            <person name="Baldrian P."/>
            <person name="Stursova M."/>
            <person name="Weitz H."/>
            <person name="Taylor A."/>
            <person name="Grigoriev I.V."/>
            <person name="Nagy L.G."/>
            <person name="Martin F."/>
            <person name="Kauserud H."/>
        </authorList>
    </citation>
    <scope>NUCLEOTIDE SEQUENCE</scope>
    <source>
        <strain evidence="3">9284</strain>
    </source>
</reference>
<accession>A0AAD7CE29</accession>
<evidence type="ECO:0000256" key="1">
    <source>
        <dbReference type="SAM" id="MobiDB-lite"/>
    </source>
</evidence>
<dbReference type="Proteomes" id="UP001221142">
    <property type="component" value="Unassembled WGS sequence"/>
</dbReference>
<keyword evidence="2" id="KW-0812">Transmembrane</keyword>
<dbReference type="EMBL" id="JARKIF010000002">
    <property type="protein sequence ID" value="KAJ7646507.1"/>
    <property type="molecule type" value="Genomic_DNA"/>
</dbReference>
<name>A0AAD7CE29_9AGAR</name>